<dbReference type="SMART" id="SM00198">
    <property type="entry name" value="SCP"/>
    <property type="match status" value="1"/>
</dbReference>
<feature type="region of interest" description="Disordered" evidence="1">
    <location>
        <begin position="25"/>
        <end position="45"/>
    </location>
</feature>
<dbReference type="CDD" id="cd05382">
    <property type="entry name" value="CAP_GAPR1-like"/>
    <property type="match status" value="1"/>
</dbReference>
<sequence length="191" mass="22116">MSTTLYTFIFSAIMLLIISEGAVNKQRKEKRGQNTPRPKNENHNFHQLCREEHNKYRTKHHVPPLKSNSTLYILARAWARYLSELDSTTDVPHEMLPGIGENIYWMTKAEKPYFQYAKMAADDWYAENTKYDYDVGGYSPDTAHFTQMVWESTSQVGCGYNVSISSTIFVVCKYFPQGNIDHQYKANVLPP</sequence>
<dbReference type="PRINTS" id="PR00837">
    <property type="entry name" value="V5TPXLIKE"/>
</dbReference>
<dbReference type="InterPro" id="IPR035940">
    <property type="entry name" value="CAP_sf"/>
</dbReference>
<feature type="domain" description="SCP" evidence="3">
    <location>
        <begin position="44"/>
        <end position="182"/>
    </location>
</feature>
<dbReference type="Gene3D" id="3.40.33.10">
    <property type="entry name" value="CAP"/>
    <property type="match status" value="1"/>
</dbReference>
<proteinExistence type="evidence at transcript level"/>
<evidence type="ECO:0000256" key="2">
    <source>
        <dbReference type="SAM" id="Phobius"/>
    </source>
</evidence>
<keyword evidence="2" id="KW-1133">Transmembrane helix</keyword>
<dbReference type="InterPro" id="IPR001283">
    <property type="entry name" value="CRISP-related"/>
</dbReference>
<protein>
    <submittedName>
        <fullName evidence="4">Putative scp gapr-1 like scp-like extracellular protein</fullName>
    </submittedName>
</protein>
<accession>V5GJ51</accession>
<keyword evidence="2" id="KW-0812">Transmembrane</keyword>
<keyword evidence="2" id="KW-0472">Membrane</keyword>
<dbReference type="InterPro" id="IPR014044">
    <property type="entry name" value="CAP_dom"/>
</dbReference>
<evidence type="ECO:0000256" key="1">
    <source>
        <dbReference type="SAM" id="MobiDB-lite"/>
    </source>
</evidence>
<evidence type="ECO:0000259" key="3">
    <source>
        <dbReference type="SMART" id="SM00198"/>
    </source>
</evidence>
<dbReference type="SUPFAM" id="SSF55797">
    <property type="entry name" value="PR-1-like"/>
    <property type="match status" value="1"/>
</dbReference>
<dbReference type="PANTHER" id="PTHR10334">
    <property type="entry name" value="CYSTEINE-RICH SECRETORY PROTEIN-RELATED"/>
    <property type="match status" value="1"/>
</dbReference>
<reference evidence="4" key="1">
    <citation type="journal article" date="2015" name="Sci. Rep.">
        <title>Tissue- and time-dependent transcription in Ixodes ricinus salivary glands and midguts when blood feeding on the vertebrate host.</title>
        <authorList>
            <person name="Kotsyfakis M."/>
            <person name="Schwarz A."/>
            <person name="Erhart J."/>
            <person name="Ribeiro J.M."/>
        </authorList>
    </citation>
    <scope>NUCLEOTIDE SEQUENCE</scope>
    <source>
        <tissue evidence="4">Salivary gland and midgut</tissue>
    </source>
</reference>
<feature type="transmembrane region" description="Helical" evidence="2">
    <location>
        <begin position="6"/>
        <end position="23"/>
    </location>
</feature>
<organism evidence="4">
    <name type="scientific">Ixodes ricinus</name>
    <name type="common">Common tick</name>
    <name type="synonym">Acarus ricinus</name>
    <dbReference type="NCBI Taxonomy" id="34613"/>
    <lineage>
        <taxon>Eukaryota</taxon>
        <taxon>Metazoa</taxon>
        <taxon>Ecdysozoa</taxon>
        <taxon>Arthropoda</taxon>
        <taxon>Chelicerata</taxon>
        <taxon>Arachnida</taxon>
        <taxon>Acari</taxon>
        <taxon>Parasitiformes</taxon>
        <taxon>Ixodida</taxon>
        <taxon>Ixodoidea</taxon>
        <taxon>Ixodidae</taxon>
        <taxon>Ixodinae</taxon>
        <taxon>Ixodes</taxon>
    </lineage>
</organism>
<dbReference type="AlphaFoldDB" id="V5GJ51"/>
<evidence type="ECO:0000313" key="4">
    <source>
        <dbReference type="EMBL" id="JAB70305.1"/>
    </source>
</evidence>
<name>V5GJ51_IXORI</name>
<dbReference type="EMBL" id="GANP01014163">
    <property type="protein sequence ID" value="JAB70305.1"/>
    <property type="molecule type" value="mRNA"/>
</dbReference>
<dbReference type="FunFam" id="3.40.33.10:FF:000010">
    <property type="entry name" value="Predicted protein"/>
    <property type="match status" value="1"/>
</dbReference>
<dbReference type="Pfam" id="PF00188">
    <property type="entry name" value="CAP"/>
    <property type="match status" value="1"/>
</dbReference>
<dbReference type="InterPro" id="IPR034113">
    <property type="entry name" value="SCP_GAPR1-like"/>
</dbReference>